<reference evidence="10 11" key="1">
    <citation type="submission" date="2019-02" db="EMBL/GenBank/DDBJ databases">
        <title>Deep-cultivation of Planctomycetes and their phenomic and genomic characterization uncovers novel biology.</title>
        <authorList>
            <person name="Wiegand S."/>
            <person name="Jogler M."/>
            <person name="Boedeker C."/>
            <person name="Pinto D."/>
            <person name="Vollmers J."/>
            <person name="Rivas-Marin E."/>
            <person name="Kohn T."/>
            <person name="Peeters S.H."/>
            <person name="Heuer A."/>
            <person name="Rast P."/>
            <person name="Oberbeckmann S."/>
            <person name="Bunk B."/>
            <person name="Jeske O."/>
            <person name="Meyerdierks A."/>
            <person name="Storesund J.E."/>
            <person name="Kallscheuer N."/>
            <person name="Luecker S."/>
            <person name="Lage O.M."/>
            <person name="Pohl T."/>
            <person name="Merkel B.J."/>
            <person name="Hornburger P."/>
            <person name="Mueller R.-W."/>
            <person name="Bruemmer F."/>
            <person name="Labrenz M."/>
            <person name="Spormann A.M."/>
            <person name="Op Den Camp H."/>
            <person name="Overmann J."/>
            <person name="Amann R."/>
            <person name="Jetten M.S.M."/>
            <person name="Mascher T."/>
            <person name="Medema M.H."/>
            <person name="Devos D.P."/>
            <person name="Kaster A.-K."/>
            <person name="Ovreas L."/>
            <person name="Rohde M."/>
            <person name="Galperin M.Y."/>
            <person name="Jogler C."/>
        </authorList>
    </citation>
    <scope>NUCLEOTIDE SEQUENCE [LARGE SCALE GENOMIC DNA]</scope>
    <source>
        <strain evidence="10 11">Mal64</strain>
    </source>
</reference>
<keyword evidence="5" id="KW-0975">Bacterial flagellum</keyword>
<dbReference type="GO" id="GO:0007155">
    <property type="term" value="P:cell adhesion"/>
    <property type="evidence" value="ECO:0007669"/>
    <property type="project" value="InterPro"/>
</dbReference>
<dbReference type="Pfam" id="PF02465">
    <property type="entry name" value="FliD_N"/>
    <property type="match status" value="1"/>
</dbReference>
<dbReference type="PANTHER" id="PTHR30288:SF0">
    <property type="entry name" value="FLAGELLAR HOOK-ASSOCIATED PROTEIN 2"/>
    <property type="match status" value="1"/>
</dbReference>
<accession>A0A5C5ZP48</accession>
<keyword evidence="10" id="KW-0969">Cilium</keyword>
<evidence type="ECO:0000256" key="1">
    <source>
        <dbReference type="ARBA" id="ARBA00004365"/>
    </source>
</evidence>
<evidence type="ECO:0000256" key="7">
    <source>
        <dbReference type="ARBA" id="ARBA00033192"/>
    </source>
</evidence>
<organism evidence="10 11">
    <name type="scientific">Pseudobythopirellula maris</name>
    <dbReference type="NCBI Taxonomy" id="2527991"/>
    <lineage>
        <taxon>Bacteria</taxon>
        <taxon>Pseudomonadati</taxon>
        <taxon>Planctomycetota</taxon>
        <taxon>Planctomycetia</taxon>
        <taxon>Pirellulales</taxon>
        <taxon>Lacipirellulaceae</taxon>
        <taxon>Pseudobythopirellula</taxon>
    </lineage>
</organism>
<dbReference type="GO" id="GO:0009424">
    <property type="term" value="C:bacterial-type flagellum hook"/>
    <property type="evidence" value="ECO:0007669"/>
    <property type="project" value="InterPro"/>
</dbReference>
<dbReference type="InterPro" id="IPR003481">
    <property type="entry name" value="FliD_N"/>
</dbReference>
<keyword evidence="10" id="KW-0282">Flagellum</keyword>
<dbReference type="Pfam" id="PF07195">
    <property type="entry name" value="FliD_C"/>
    <property type="match status" value="1"/>
</dbReference>
<evidence type="ECO:0000313" key="11">
    <source>
        <dbReference type="Proteomes" id="UP000315440"/>
    </source>
</evidence>
<dbReference type="Proteomes" id="UP000315440">
    <property type="component" value="Unassembled WGS sequence"/>
</dbReference>
<dbReference type="RefSeq" id="WP_146399080.1">
    <property type="nucleotide sequence ID" value="NZ_SJPQ01000002.1"/>
</dbReference>
<evidence type="ECO:0000256" key="6">
    <source>
        <dbReference type="ARBA" id="ARBA00033074"/>
    </source>
</evidence>
<dbReference type="AlphaFoldDB" id="A0A5C5ZP48"/>
<evidence type="ECO:0000256" key="4">
    <source>
        <dbReference type="ARBA" id="ARBA00023054"/>
    </source>
</evidence>
<evidence type="ECO:0000256" key="3">
    <source>
        <dbReference type="ARBA" id="ARBA00011255"/>
    </source>
</evidence>
<keyword evidence="4" id="KW-0175">Coiled coil</keyword>
<comment type="similarity">
    <text evidence="2">Belongs to the FliD family.</text>
</comment>
<proteinExistence type="inferred from homology"/>
<dbReference type="GO" id="GO:0071973">
    <property type="term" value="P:bacterial-type flagellum-dependent cell motility"/>
    <property type="evidence" value="ECO:0007669"/>
    <property type="project" value="TreeGrafter"/>
</dbReference>
<evidence type="ECO:0000313" key="10">
    <source>
        <dbReference type="EMBL" id="TWT88213.1"/>
    </source>
</evidence>
<feature type="domain" description="Flagellar hook-associated protein 2 C-terminal" evidence="9">
    <location>
        <begin position="818"/>
        <end position="1030"/>
    </location>
</feature>
<dbReference type="EMBL" id="SJPQ01000002">
    <property type="protein sequence ID" value="TWT88213.1"/>
    <property type="molecule type" value="Genomic_DNA"/>
</dbReference>
<name>A0A5C5ZP48_9BACT</name>
<gene>
    <name evidence="10" type="primary">fliD</name>
    <name evidence="10" type="ORF">Mal64_16920</name>
</gene>
<dbReference type="GO" id="GO:0009421">
    <property type="term" value="C:bacterial-type flagellum filament cap"/>
    <property type="evidence" value="ECO:0007669"/>
    <property type="project" value="InterPro"/>
</dbReference>
<dbReference type="OrthoDB" id="244268at2"/>
<keyword evidence="11" id="KW-1185">Reference proteome</keyword>
<dbReference type="InterPro" id="IPR040026">
    <property type="entry name" value="FliD"/>
</dbReference>
<feature type="domain" description="Flagellar hook-associated protein 2 N-terminal" evidence="8">
    <location>
        <begin position="12"/>
        <end position="110"/>
    </location>
</feature>
<dbReference type="InterPro" id="IPR010809">
    <property type="entry name" value="FliD_C"/>
</dbReference>
<evidence type="ECO:0000259" key="9">
    <source>
        <dbReference type="Pfam" id="PF07195"/>
    </source>
</evidence>
<protein>
    <recommendedName>
        <fullName evidence="7">Filament cap protein</fullName>
    </recommendedName>
    <alternativeName>
        <fullName evidence="6">Flagellar cap protein</fullName>
    </alternativeName>
</protein>
<comment type="subcellular location">
    <subcellularLocation>
        <location evidence="1">Bacterial flagellum</location>
    </subcellularLocation>
</comment>
<comment type="caution">
    <text evidence="10">The sequence shown here is derived from an EMBL/GenBank/DDBJ whole genome shotgun (WGS) entry which is preliminary data.</text>
</comment>
<dbReference type="PANTHER" id="PTHR30288">
    <property type="entry name" value="FLAGELLAR CAP/ASSEMBLY PROTEIN FLID"/>
    <property type="match status" value="1"/>
</dbReference>
<evidence type="ECO:0000259" key="8">
    <source>
        <dbReference type="Pfam" id="PF02465"/>
    </source>
</evidence>
<keyword evidence="10" id="KW-0966">Cell projection</keyword>
<evidence type="ECO:0000256" key="2">
    <source>
        <dbReference type="ARBA" id="ARBA00009764"/>
    </source>
</evidence>
<comment type="subunit">
    <text evidence="3">Homopentamer.</text>
</comment>
<evidence type="ECO:0000256" key="5">
    <source>
        <dbReference type="ARBA" id="ARBA00023143"/>
    </source>
</evidence>
<sequence length="1048" mass="106592">MSGIQTNVGLITGIPIQETVDQLLAVSAQPKNLLTSRAADRRGEQAAVDRLSSLVLGMRFSLTKLGRDSTYTARAAASSDPTAIKASVVSGESPKVGSYQLTPLRTASSHQLVSGSYSDLTGALGEGSLSFRFGGHVDKGVALSELNGGEGFTPGKLKITDRSGATGVIDLRGAITIDDVISAVNSSEEINVRASADGDQLVLNDLTGESGNFRVQEVGSGTTAASLGLAGLNAASDTLTGSDVYALHDGMTLASLRDGAGVRVTDKQGDGDEAADLFFTFAESETEYSFDLTGLKTLGDVVDAINSDETLDGKVTAAISADGARLELTDNTAGAESFTVRSADGGSAAEDLGLAGAADAGVITGERLVSGLKDTLVSSLNGGKGYSLGELAITDRSGAADTVDLSSAETLGEVVSLINASSADVTAAINASRNGIQITDGSGGVGNLVIADSGATTTATDLGLAVDDSVGSVGSGSLDRRVVSGATLLSSLNGGDGLELDDFKITDSTGKAVNVDLDGYDEGELKTLGDVIDAINADLSSSGSGVVASFNDAGDGVLLTDTSSGAGTLTVVESGGSTAAGLKLLGESSATNEAGDQIIDGSTSHSVDLTDLEGTAEAISLSSLNSGSGVQPGIFQVTDSYGKSFTVDLGFPGEEAFTVGDVIEKINTAAQAKGSVARAEINSAGTGIAISETNGGGSGTLTVADLGTGSAAADLNLARESSSTTTDGEQTINSGFLFNSTDAEQGALETVAERINDLEAGLSASVVFDGVGYRLALSSDKTGAANEILLDSSSSGLSFTETSRAADAAALFGPAGGGFVVTSENNQFNDVVSGLNLTVGQATGEAVTVTVSANNAPIVDAAQDFVDSYNSLRTELESVTDFDSETLSTGILFGTNEALRVDSELSRLVSGRFFTSSEFGSLEEIGISLDDEGRLSLNSEQLTEAFESDPGSLEAIFNDDNGGVVAKLQDAADRLAGDENSLLAVRSQTLTTTIEDFENRIAEFDAKLERERDRLLLEFYTLEETIALMQADLETLSSFESVAPLSYS</sequence>